<evidence type="ECO:0008006" key="3">
    <source>
        <dbReference type="Google" id="ProtNLM"/>
    </source>
</evidence>
<keyword evidence="2" id="KW-1185">Reference proteome</keyword>
<dbReference type="Proteomes" id="UP000193566">
    <property type="component" value="Unassembled WGS sequence"/>
</dbReference>
<dbReference type="SUPFAM" id="SSF51735">
    <property type="entry name" value="NAD(P)-binding Rossmann-fold domains"/>
    <property type="match status" value="1"/>
</dbReference>
<proteinExistence type="predicted"/>
<dbReference type="Gene3D" id="3.90.25.10">
    <property type="entry name" value="UDP-galactose 4-epimerase, domain 1"/>
    <property type="match status" value="1"/>
</dbReference>
<dbReference type="PANTHER" id="PTHR43162:SF1">
    <property type="entry name" value="PRESTALK A DIFFERENTIATION PROTEIN A"/>
    <property type="match status" value="1"/>
</dbReference>
<dbReference type="Gene3D" id="3.40.50.720">
    <property type="entry name" value="NAD(P)-binding Rossmann-like Domain"/>
    <property type="match status" value="1"/>
</dbReference>
<evidence type="ECO:0000313" key="1">
    <source>
        <dbReference type="EMBL" id="SMG32488.1"/>
    </source>
</evidence>
<comment type="caution">
    <text evidence="1">The sequence shown here is derived from an EMBL/GenBank/DDBJ whole genome shotgun (WGS) entry which is preliminary data.</text>
</comment>
<name>A0ABY1M9T1_RHORH</name>
<dbReference type="PANTHER" id="PTHR43162">
    <property type="match status" value="1"/>
</dbReference>
<dbReference type="InterPro" id="IPR036291">
    <property type="entry name" value="NAD(P)-bd_dom_sf"/>
</dbReference>
<protein>
    <recommendedName>
        <fullName evidence="3">NmrA-like family protein</fullName>
    </recommendedName>
</protein>
<dbReference type="EMBL" id="FXAV01000004">
    <property type="protein sequence ID" value="SMG32488.1"/>
    <property type="molecule type" value="Genomic_DNA"/>
</dbReference>
<accession>A0ABY1M9T1</accession>
<organism evidence="1 2">
    <name type="scientific">Rhodococcus rhodochrous J3</name>
    <dbReference type="NCBI Taxonomy" id="903528"/>
    <lineage>
        <taxon>Bacteria</taxon>
        <taxon>Bacillati</taxon>
        <taxon>Actinomycetota</taxon>
        <taxon>Actinomycetes</taxon>
        <taxon>Mycobacteriales</taxon>
        <taxon>Nocardiaceae</taxon>
        <taxon>Rhodococcus</taxon>
    </lineage>
</organism>
<reference evidence="1 2" key="1">
    <citation type="submission" date="2017-04" db="EMBL/GenBank/DDBJ databases">
        <authorList>
            <person name="Varghese N."/>
            <person name="Submissions S."/>
        </authorList>
    </citation>
    <scope>NUCLEOTIDE SEQUENCE [LARGE SCALE GENOMIC DNA]</scope>
    <source>
        <strain evidence="1 2">J3</strain>
    </source>
</reference>
<evidence type="ECO:0000313" key="2">
    <source>
        <dbReference type="Proteomes" id="UP000193566"/>
    </source>
</evidence>
<sequence length="155" mass="16859">MTHLRCGYFFTNLLFDLESILAGTLTTAMDVDRPLPWVAPEDIAAVATARSLSSDWYGRHVQAVHGPEDLSFREVAAVLGEALDRSVAVRQVSDDDVRAELRAAGPTPQQVASIVDMTAGIRDGFVPENPREYTTTTPTTLAGWARTRLKAVCDA</sequence>
<gene>
    <name evidence="1" type="ORF">SAMN02745947_02159</name>
</gene>
<dbReference type="InterPro" id="IPR051604">
    <property type="entry name" value="Ergot_Alk_Oxidoreductase"/>
</dbReference>